<reference evidence="1 2" key="1">
    <citation type="submission" date="2014-04" db="EMBL/GenBank/DDBJ databases">
        <authorList>
            <consortium name="DOE Joint Genome Institute"/>
            <person name="Kuo A."/>
            <person name="Kohler A."/>
            <person name="Costa M.D."/>
            <person name="Nagy L.G."/>
            <person name="Floudas D."/>
            <person name="Copeland A."/>
            <person name="Barry K.W."/>
            <person name="Cichocki N."/>
            <person name="Veneault-Fourrey C."/>
            <person name="LaButti K."/>
            <person name="Lindquist E.A."/>
            <person name="Lipzen A."/>
            <person name="Lundell T."/>
            <person name="Morin E."/>
            <person name="Murat C."/>
            <person name="Sun H."/>
            <person name="Tunlid A."/>
            <person name="Henrissat B."/>
            <person name="Grigoriev I.V."/>
            <person name="Hibbett D.S."/>
            <person name="Martin F."/>
            <person name="Nordberg H.P."/>
            <person name="Cantor M.N."/>
            <person name="Hua S.X."/>
        </authorList>
    </citation>
    <scope>NUCLEOTIDE SEQUENCE [LARGE SCALE GENOMIC DNA]</scope>
    <source>
        <strain evidence="1 2">441</strain>
    </source>
</reference>
<dbReference type="AlphaFoldDB" id="A0A0C9ZG11"/>
<reference evidence="2" key="2">
    <citation type="submission" date="2015-01" db="EMBL/GenBank/DDBJ databases">
        <title>Evolutionary Origins and Diversification of the Mycorrhizal Mutualists.</title>
        <authorList>
            <consortium name="DOE Joint Genome Institute"/>
            <consortium name="Mycorrhizal Genomics Consortium"/>
            <person name="Kohler A."/>
            <person name="Kuo A."/>
            <person name="Nagy L.G."/>
            <person name="Floudas D."/>
            <person name="Copeland A."/>
            <person name="Barry K.W."/>
            <person name="Cichocki N."/>
            <person name="Veneault-Fourrey C."/>
            <person name="LaButti K."/>
            <person name="Lindquist E.A."/>
            <person name="Lipzen A."/>
            <person name="Lundell T."/>
            <person name="Morin E."/>
            <person name="Murat C."/>
            <person name="Riley R."/>
            <person name="Ohm R."/>
            <person name="Sun H."/>
            <person name="Tunlid A."/>
            <person name="Henrissat B."/>
            <person name="Grigoriev I.V."/>
            <person name="Hibbett D.S."/>
            <person name="Martin F."/>
        </authorList>
    </citation>
    <scope>NUCLEOTIDE SEQUENCE [LARGE SCALE GENOMIC DNA]</scope>
    <source>
        <strain evidence="2">441</strain>
    </source>
</reference>
<name>A0A0C9ZG11_9AGAM</name>
<dbReference type="HOGENOM" id="CLU_1787590_0_0_1"/>
<sequence length="145" mass="16026">MHTLSIGANMSDLEIGYMLYHVTLQLLHREVFQVHNVHRASCTYLARKCNTSYAHQTPTGNGLYRVSHVISLPHMYCCVTASRSRTVSFPHGRKHLLPPQPRITSSYITLATPCFNIATPPSRSGTACPLLLPVSLSKHVASTGK</sequence>
<evidence type="ECO:0000313" key="2">
    <source>
        <dbReference type="Proteomes" id="UP000054018"/>
    </source>
</evidence>
<keyword evidence="2" id="KW-1185">Reference proteome</keyword>
<protein>
    <submittedName>
        <fullName evidence="1">Uncharacterized protein</fullName>
    </submittedName>
</protein>
<dbReference type="Proteomes" id="UP000054018">
    <property type="component" value="Unassembled WGS sequence"/>
</dbReference>
<evidence type="ECO:0000313" key="1">
    <source>
        <dbReference type="EMBL" id="KIK18883.1"/>
    </source>
</evidence>
<gene>
    <name evidence="1" type="ORF">PISMIDRAFT_172944</name>
</gene>
<organism evidence="1 2">
    <name type="scientific">Pisolithus microcarpus 441</name>
    <dbReference type="NCBI Taxonomy" id="765257"/>
    <lineage>
        <taxon>Eukaryota</taxon>
        <taxon>Fungi</taxon>
        <taxon>Dikarya</taxon>
        <taxon>Basidiomycota</taxon>
        <taxon>Agaricomycotina</taxon>
        <taxon>Agaricomycetes</taxon>
        <taxon>Agaricomycetidae</taxon>
        <taxon>Boletales</taxon>
        <taxon>Sclerodermatineae</taxon>
        <taxon>Pisolithaceae</taxon>
        <taxon>Pisolithus</taxon>
    </lineage>
</organism>
<dbReference type="EMBL" id="KN833795">
    <property type="protein sequence ID" value="KIK18883.1"/>
    <property type="molecule type" value="Genomic_DNA"/>
</dbReference>
<accession>A0A0C9ZG11</accession>
<proteinExistence type="predicted"/>